<dbReference type="RefSeq" id="WP_154444503.1">
    <property type="nucleotide sequence ID" value="NZ_WIND01000001.1"/>
</dbReference>
<evidence type="ECO:0000259" key="1">
    <source>
        <dbReference type="Pfam" id="PF03625"/>
    </source>
</evidence>
<gene>
    <name evidence="2" type="ORF">GE300_02310</name>
</gene>
<dbReference type="InterPro" id="IPR035923">
    <property type="entry name" value="TT1751-like_sf"/>
</dbReference>
<reference evidence="2 3" key="1">
    <citation type="submission" date="2019-10" db="EMBL/GenBank/DDBJ databases">
        <title>Cognatihalovulum marinum gen. nov. sp. nov., a new member of the family Rhodobacteraceae isolated from deep seawater of the Northwest Indian Ocean.</title>
        <authorList>
            <person name="Ruan C."/>
            <person name="Wang J."/>
            <person name="Zheng X."/>
            <person name="Song L."/>
            <person name="Zhu Y."/>
            <person name="Huang Y."/>
            <person name="Lu Z."/>
            <person name="Du W."/>
            <person name="Huang L."/>
            <person name="Dai X."/>
        </authorList>
    </citation>
    <scope>NUCLEOTIDE SEQUENCE [LARGE SCALE GENOMIC DNA]</scope>
    <source>
        <strain evidence="2 3">2CG4</strain>
    </source>
</reference>
<evidence type="ECO:0000313" key="3">
    <source>
        <dbReference type="Proteomes" id="UP000474957"/>
    </source>
</evidence>
<evidence type="ECO:0000313" key="2">
    <source>
        <dbReference type="EMBL" id="MSU88449.1"/>
    </source>
</evidence>
<dbReference type="EMBL" id="WIND01000001">
    <property type="protein sequence ID" value="MSU88449.1"/>
    <property type="molecule type" value="Genomic_DNA"/>
</dbReference>
<dbReference type="SUPFAM" id="SSF103247">
    <property type="entry name" value="TT1751-like"/>
    <property type="match status" value="1"/>
</dbReference>
<proteinExistence type="predicted"/>
<protein>
    <submittedName>
        <fullName evidence="2">DUF302 domain-containing protein</fullName>
    </submittedName>
</protein>
<dbReference type="AlphaFoldDB" id="A0A6L5YWX3"/>
<feature type="domain" description="DUF302" evidence="1">
    <location>
        <begin position="72"/>
        <end position="132"/>
    </location>
</feature>
<keyword evidence="3" id="KW-1185">Reference proteome</keyword>
<dbReference type="Gene3D" id="3.30.310.70">
    <property type="entry name" value="TT1751-like domain"/>
    <property type="match status" value="1"/>
</dbReference>
<name>A0A6L5YWX3_9RHOB</name>
<dbReference type="CDD" id="cd14797">
    <property type="entry name" value="DUF302"/>
    <property type="match status" value="1"/>
</dbReference>
<dbReference type="Pfam" id="PF03625">
    <property type="entry name" value="DUF302"/>
    <property type="match status" value="1"/>
</dbReference>
<comment type="caution">
    <text evidence="2">The sequence shown here is derived from an EMBL/GenBank/DDBJ whole genome shotgun (WGS) entry which is preliminary data.</text>
</comment>
<dbReference type="InterPro" id="IPR005180">
    <property type="entry name" value="DUF302"/>
</dbReference>
<sequence>MPSITRSALLAAVVGLGMTLPATQGLRAVAATVALEGDGIVTLKSAYDMQDTIDRLKADIADKGIVFFFQVDQSALAGAAGIQLQPTTQLNFGNPALGSLFITARPEAGLDWPVRVLVSQDDGGQVWVSYTDFAWIAARHGITDRDAEFAKATEVITSIAASVAAR</sequence>
<dbReference type="PANTHER" id="PTHR38342">
    <property type="entry name" value="SLR5037 PROTEIN"/>
    <property type="match status" value="1"/>
</dbReference>
<dbReference type="PANTHER" id="PTHR38342:SF2">
    <property type="entry name" value="INNER MEMBRANE OR EXPORTED"/>
    <property type="match status" value="1"/>
</dbReference>
<accession>A0A6L5YWX3</accession>
<organism evidence="2 3">
    <name type="scientific">Halovulum marinum</name>
    <dbReference type="NCBI Taxonomy" id="2662447"/>
    <lineage>
        <taxon>Bacteria</taxon>
        <taxon>Pseudomonadati</taxon>
        <taxon>Pseudomonadota</taxon>
        <taxon>Alphaproteobacteria</taxon>
        <taxon>Rhodobacterales</taxon>
        <taxon>Paracoccaceae</taxon>
        <taxon>Halovulum</taxon>
    </lineage>
</organism>
<dbReference type="Proteomes" id="UP000474957">
    <property type="component" value="Unassembled WGS sequence"/>
</dbReference>